<evidence type="ECO:0000313" key="7">
    <source>
        <dbReference type="EMBL" id="AGU14761.1"/>
    </source>
</evidence>
<evidence type="ECO:0000256" key="6">
    <source>
        <dbReference type="ARBA" id="ARBA00050038"/>
    </source>
</evidence>
<reference evidence="7 8" key="1">
    <citation type="journal article" date="2013" name="Genome Announc.">
        <title>Whole-Genome Sequence of the Clinical Strain Corynebacterium argentoratense DSM 44202, Isolated from a Human Throat Specimen.</title>
        <authorList>
            <person name="Bomholt C."/>
            <person name="Glaub A."/>
            <person name="Gravermann K."/>
            <person name="Albersmeier A."/>
            <person name="Brinkrolf K."/>
            <person name="Ruckert C."/>
            <person name="Tauch A."/>
        </authorList>
    </citation>
    <scope>NUCLEOTIDE SEQUENCE [LARGE SCALE GENOMIC DNA]</scope>
    <source>
        <strain evidence="7">DSM 44202</strain>
    </source>
</reference>
<dbReference type="InterPro" id="IPR036416">
    <property type="entry name" value="Pept_tRNA_hydro_sf"/>
</dbReference>
<evidence type="ECO:0000256" key="5">
    <source>
        <dbReference type="ARBA" id="ARBA00038063"/>
    </source>
</evidence>
<keyword evidence="4" id="KW-0694">RNA-binding</keyword>
<name>U3GXK4_9CORY</name>
<dbReference type="EMBL" id="CP006365">
    <property type="protein sequence ID" value="AGU14761.1"/>
    <property type="molecule type" value="Genomic_DNA"/>
</dbReference>
<dbReference type="EC" id="3.1.1.29" evidence="1"/>
<dbReference type="Proteomes" id="UP000016943">
    <property type="component" value="Chromosome"/>
</dbReference>
<evidence type="ECO:0000256" key="4">
    <source>
        <dbReference type="ARBA" id="ARBA00022884"/>
    </source>
</evidence>
<dbReference type="GO" id="GO:0004045">
    <property type="term" value="F:peptidyl-tRNA hydrolase activity"/>
    <property type="evidence" value="ECO:0007669"/>
    <property type="project" value="UniProtKB-EC"/>
</dbReference>
<keyword evidence="3" id="KW-0378">Hydrolase</keyword>
<dbReference type="AlphaFoldDB" id="U3GXK4"/>
<sequence>MALPRFLQRIAQIFSSRDHDAASASGGSVHPDAAHSPDAVPEWLIIGLGNPGAKYQLTPHNVGYFAIDHALDHADDYAPGQGPQPSGTQLSLQPVPGCTAHAAVTTWGENTVALVRSDTYMNESGVAVAALAQRWSIPPERVIVIHDELDLPPGTVKLKAGGSDNGHNGLKSITAQLGSGAYARVRMGIGRPAGVPIIEHVIGPMTQEILDTLPAQSADAIVAAQLIITEGVDRAQNIVHTRKR</sequence>
<dbReference type="GeneID" id="78249435"/>
<dbReference type="Gene3D" id="3.40.50.1470">
    <property type="entry name" value="Peptidyl-tRNA hydrolase"/>
    <property type="match status" value="1"/>
</dbReference>
<evidence type="ECO:0000313" key="8">
    <source>
        <dbReference type="Proteomes" id="UP000016943"/>
    </source>
</evidence>
<dbReference type="Pfam" id="PF01195">
    <property type="entry name" value="Pept_tRNA_hydro"/>
    <property type="match status" value="1"/>
</dbReference>
<evidence type="ECO:0000256" key="2">
    <source>
        <dbReference type="ARBA" id="ARBA00022555"/>
    </source>
</evidence>
<gene>
    <name evidence="7" type="ORF">CARG_03045</name>
</gene>
<proteinExistence type="inferred from homology"/>
<dbReference type="eggNOG" id="COG0193">
    <property type="taxonomic scope" value="Bacteria"/>
</dbReference>
<dbReference type="InterPro" id="IPR001328">
    <property type="entry name" value="Pept_tRNA_hydro"/>
</dbReference>
<evidence type="ECO:0000256" key="1">
    <source>
        <dbReference type="ARBA" id="ARBA00013260"/>
    </source>
</evidence>
<dbReference type="CDD" id="cd00462">
    <property type="entry name" value="PTH"/>
    <property type="match status" value="1"/>
</dbReference>
<dbReference type="PATRIC" id="fig|1348662.3.peg.599"/>
<protein>
    <recommendedName>
        <fullName evidence="6">Peptidyl-tRNA hydrolase</fullName>
        <ecNumber evidence="1">3.1.1.29</ecNumber>
    </recommendedName>
</protein>
<dbReference type="InterPro" id="IPR018171">
    <property type="entry name" value="Pept_tRNA_hydro_CS"/>
</dbReference>
<comment type="similarity">
    <text evidence="5">Belongs to the PTH family.</text>
</comment>
<dbReference type="RefSeq" id="WP_020975912.1">
    <property type="nucleotide sequence ID" value="NC_022198.1"/>
</dbReference>
<dbReference type="OrthoDB" id="9800507at2"/>
<dbReference type="SUPFAM" id="SSF53178">
    <property type="entry name" value="Peptidyl-tRNA hydrolase-like"/>
    <property type="match status" value="1"/>
</dbReference>
<dbReference type="HOGENOM" id="CLU_062456_4_0_11"/>
<evidence type="ECO:0000256" key="3">
    <source>
        <dbReference type="ARBA" id="ARBA00022801"/>
    </source>
</evidence>
<dbReference type="GO" id="GO:0000049">
    <property type="term" value="F:tRNA binding"/>
    <property type="evidence" value="ECO:0007669"/>
    <property type="project" value="UniProtKB-KW"/>
</dbReference>
<dbReference type="PROSITE" id="PS01196">
    <property type="entry name" value="PEPT_TRNA_HYDROL_2"/>
    <property type="match status" value="1"/>
</dbReference>
<keyword evidence="8" id="KW-1185">Reference proteome</keyword>
<accession>U3GXK4</accession>
<organism evidence="7 8">
    <name type="scientific">Corynebacterium argentoratense DSM 44202</name>
    <dbReference type="NCBI Taxonomy" id="1348662"/>
    <lineage>
        <taxon>Bacteria</taxon>
        <taxon>Bacillati</taxon>
        <taxon>Actinomycetota</taxon>
        <taxon>Actinomycetes</taxon>
        <taxon>Mycobacteriales</taxon>
        <taxon>Corynebacteriaceae</taxon>
        <taxon>Corynebacterium</taxon>
    </lineage>
</organism>
<keyword evidence="2" id="KW-0820">tRNA-binding</keyword>
<dbReference type="STRING" id="1348662.CARG_03045"/>
<dbReference type="KEGG" id="caz:CARG_03045"/>
<dbReference type="NCBIfam" id="TIGR00447">
    <property type="entry name" value="pth"/>
    <property type="match status" value="1"/>
</dbReference>
<dbReference type="PANTHER" id="PTHR17224">
    <property type="entry name" value="PEPTIDYL-TRNA HYDROLASE"/>
    <property type="match status" value="1"/>
</dbReference>
<dbReference type="PANTHER" id="PTHR17224:SF1">
    <property type="entry name" value="PEPTIDYL-TRNA HYDROLASE"/>
    <property type="match status" value="1"/>
</dbReference>